<dbReference type="RefSeq" id="WP_198282790.1">
    <property type="nucleotide sequence ID" value="NZ_JAEEAQ010001608.1"/>
</dbReference>
<proteinExistence type="predicted"/>
<gene>
    <name evidence="1" type="ORF">JBF12_47805</name>
</gene>
<evidence type="ECO:0000313" key="2">
    <source>
        <dbReference type="Proteomes" id="UP000638849"/>
    </source>
</evidence>
<reference evidence="1 2" key="1">
    <citation type="submission" date="2020-12" db="EMBL/GenBank/DDBJ databases">
        <authorList>
            <person name="Kusuma A.B."/>
            <person name="Nouioui I."/>
            <person name="Goodfellow M."/>
        </authorList>
    </citation>
    <scope>NUCLEOTIDE SEQUENCE [LARGE SCALE GENOMIC DNA]</scope>
    <source>
        <strain evidence="1 2">DSM 41764</strain>
    </source>
</reference>
<organism evidence="1 2">
    <name type="scientific">Streptomyces javensis</name>
    <dbReference type="NCBI Taxonomy" id="114698"/>
    <lineage>
        <taxon>Bacteria</taxon>
        <taxon>Bacillati</taxon>
        <taxon>Actinomycetota</taxon>
        <taxon>Actinomycetes</taxon>
        <taxon>Kitasatosporales</taxon>
        <taxon>Streptomycetaceae</taxon>
        <taxon>Streptomyces</taxon>
        <taxon>Streptomyces violaceusniger group</taxon>
    </lineage>
</organism>
<dbReference type="EMBL" id="JAEEAQ010001608">
    <property type="protein sequence ID" value="MBI0320526.1"/>
    <property type="molecule type" value="Genomic_DNA"/>
</dbReference>
<accession>A0ABS0RT11</accession>
<protein>
    <submittedName>
        <fullName evidence="1">Uncharacterized protein</fullName>
    </submittedName>
</protein>
<keyword evidence="2" id="KW-1185">Reference proteome</keyword>
<name>A0ABS0RT11_9ACTN</name>
<dbReference type="Proteomes" id="UP000638849">
    <property type="component" value="Unassembled WGS sequence"/>
</dbReference>
<evidence type="ECO:0000313" key="1">
    <source>
        <dbReference type="EMBL" id="MBI0320526.1"/>
    </source>
</evidence>
<sequence length="78" mass="9051">MGKVECSECLNMTYGHIRVAAEAFVVGLEDEGQKNRWKGRMDQMDEFMTRRQVFFSLLFSQTFGGRGHCVVEEKEIKK</sequence>
<comment type="caution">
    <text evidence="1">The sequence shown here is derived from an EMBL/GenBank/DDBJ whole genome shotgun (WGS) entry which is preliminary data.</text>
</comment>